<evidence type="ECO:0000256" key="12">
    <source>
        <dbReference type="ARBA" id="ARBA00023204"/>
    </source>
</evidence>
<dbReference type="GO" id="GO:0006284">
    <property type="term" value="P:base-excision repair"/>
    <property type="evidence" value="ECO:0007669"/>
    <property type="project" value="UniProtKB-UniRule"/>
</dbReference>
<comment type="catalytic activity">
    <reaction evidence="1 14">
        <text>Hydrolyzes free adenine bases from 7,8-dihydro-8-oxoguanine:adenine mismatched double-stranded DNA, leaving an apurinic site.</text>
        <dbReference type="EC" id="3.2.2.31"/>
    </reaction>
</comment>
<keyword evidence="9" id="KW-0378">Hydrolase</keyword>
<evidence type="ECO:0000256" key="11">
    <source>
        <dbReference type="ARBA" id="ARBA00023014"/>
    </source>
</evidence>
<protein>
    <recommendedName>
        <fullName evidence="5 14">Adenine DNA glycosylase</fullName>
        <ecNumber evidence="4 14">3.2.2.31</ecNumber>
    </recommendedName>
</protein>
<dbReference type="SUPFAM" id="SSF55811">
    <property type="entry name" value="Nudix"/>
    <property type="match status" value="1"/>
</dbReference>
<dbReference type="FunFam" id="1.10.340.30:FF:000002">
    <property type="entry name" value="Adenine DNA glycosylase"/>
    <property type="match status" value="1"/>
</dbReference>
<comment type="similarity">
    <text evidence="3 14">Belongs to the Nth/MutY family.</text>
</comment>
<dbReference type="GO" id="GO:0051539">
    <property type="term" value="F:4 iron, 4 sulfur cluster binding"/>
    <property type="evidence" value="ECO:0007669"/>
    <property type="project" value="UniProtKB-UniRule"/>
</dbReference>
<dbReference type="GO" id="GO:0035485">
    <property type="term" value="F:adenine/guanine mispair binding"/>
    <property type="evidence" value="ECO:0007669"/>
    <property type="project" value="TreeGrafter"/>
</dbReference>
<evidence type="ECO:0000313" key="16">
    <source>
        <dbReference type="EMBL" id="WCG22697.1"/>
    </source>
</evidence>
<comment type="function">
    <text evidence="2">Adenine glycosylase active on G-A mispairs. MutY also corrects error-prone DNA synthesis past GO lesions which are due to the oxidatively damaged form of guanine: 7,8-dihydro-8-oxoguanine (8-oxo-dGTP).</text>
</comment>
<dbReference type="RefSeq" id="WP_272163340.1">
    <property type="nucleotide sequence ID" value="NZ_CP116507.1"/>
</dbReference>
<dbReference type="InterPro" id="IPR011257">
    <property type="entry name" value="DNA_glycosylase"/>
</dbReference>
<evidence type="ECO:0000256" key="6">
    <source>
        <dbReference type="ARBA" id="ARBA00022485"/>
    </source>
</evidence>
<evidence type="ECO:0000256" key="4">
    <source>
        <dbReference type="ARBA" id="ARBA00012045"/>
    </source>
</evidence>
<keyword evidence="10 14" id="KW-0408">Iron</keyword>
<evidence type="ECO:0000256" key="7">
    <source>
        <dbReference type="ARBA" id="ARBA00022723"/>
    </source>
</evidence>
<dbReference type="Gene3D" id="1.10.1670.10">
    <property type="entry name" value="Helix-hairpin-Helix base-excision DNA repair enzymes (C-terminal)"/>
    <property type="match status" value="1"/>
</dbReference>
<dbReference type="InterPro" id="IPR000445">
    <property type="entry name" value="HhH_motif"/>
</dbReference>
<dbReference type="GO" id="GO:0046872">
    <property type="term" value="F:metal ion binding"/>
    <property type="evidence" value="ECO:0007669"/>
    <property type="project" value="UniProtKB-UniRule"/>
</dbReference>
<evidence type="ECO:0000256" key="5">
    <source>
        <dbReference type="ARBA" id="ARBA00022023"/>
    </source>
</evidence>
<evidence type="ECO:0000256" key="9">
    <source>
        <dbReference type="ARBA" id="ARBA00022801"/>
    </source>
</evidence>
<dbReference type="CDD" id="cd03431">
    <property type="entry name" value="NUDIX_DNA_Glycosylase_C-MutY"/>
    <property type="match status" value="1"/>
</dbReference>
<feature type="domain" description="HhH-GPD" evidence="15">
    <location>
        <begin position="57"/>
        <end position="208"/>
    </location>
</feature>
<dbReference type="InterPro" id="IPR044298">
    <property type="entry name" value="MIG/MutY"/>
</dbReference>
<evidence type="ECO:0000259" key="15">
    <source>
        <dbReference type="SMART" id="SM00478"/>
    </source>
</evidence>
<dbReference type="InterPro" id="IPR003651">
    <property type="entry name" value="Endonuclease3_FeS-loop_motif"/>
</dbReference>
<reference evidence="16" key="1">
    <citation type="submission" date="2023-01" db="EMBL/GenBank/DDBJ databases">
        <title>Oxazolidinone resistance genes in florfenicol resistant enterococci from beef cattle and veal calves at slaughter.</title>
        <authorList>
            <person name="Biggel M."/>
        </authorList>
    </citation>
    <scope>NUCLEOTIDE SEQUENCE</scope>
    <source>
        <strain evidence="16">K204-1</strain>
    </source>
</reference>
<evidence type="ECO:0000256" key="1">
    <source>
        <dbReference type="ARBA" id="ARBA00000843"/>
    </source>
</evidence>
<dbReference type="SMART" id="SM00478">
    <property type="entry name" value="ENDO3c"/>
    <property type="match status" value="1"/>
</dbReference>
<dbReference type="AlphaFoldDB" id="A0AAE9XEI1"/>
<evidence type="ECO:0000256" key="3">
    <source>
        <dbReference type="ARBA" id="ARBA00008343"/>
    </source>
</evidence>
<dbReference type="PANTHER" id="PTHR42944">
    <property type="entry name" value="ADENINE DNA GLYCOSYLASE"/>
    <property type="match status" value="1"/>
</dbReference>
<dbReference type="Pfam" id="PF00730">
    <property type="entry name" value="HhH-GPD"/>
    <property type="match status" value="1"/>
</dbReference>
<proteinExistence type="inferred from homology"/>
<keyword evidence="8 14" id="KW-0227">DNA damage</keyword>
<dbReference type="Proteomes" id="UP001179600">
    <property type="component" value="Chromosome"/>
</dbReference>
<dbReference type="InterPro" id="IPR029119">
    <property type="entry name" value="MutY_C"/>
</dbReference>
<evidence type="ECO:0000256" key="8">
    <source>
        <dbReference type="ARBA" id="ARBA00022763"/>
    </source>
</evidence>
<evidence type="ECO:0000256" key="13">
    <source>
        <dbReference type="ARBA" id="ARBA00023295"/>
    </source>
</evidence>
<dbReference type="EMBL" id="CP116507">
    <property type="protein sequence ID" value="WCG22697.1"/>
    <property type="molecule type" value="Genomic_DNA"/>
</dbReference>
<dbReference type="EC" id="3.2.2.31" evidence="4 14"/>
<dbReference type="Pfam" id="PF00633">
    <property type="entry name" value="HHH"/>
    <property type="match status" value="1"/>
</dbReference>
<dbReference type="InterPro" id="IPR023170">
    <property type="entry name" value="HhH_base_excis_C"/>
</dbReference>
<dbReference type="InterPro" id="IPR004035">
    <property type="entry name" value="Endouclease-III_FeS-bd_BS"/>
</dbReference>
<dbReference type="InterPro" id="IPR003265">
    <property type="entry name" value="HhH-GPD_domain"/>
</dbReference>
<keyword evidence="12" id="KW-0234">DNA repair</keyword>
<accession>A0AAE9XEI1</accession>
<name>A0AAE9XEI1_9ENTE</name>
<evidence type="ECO:0000256" key="10">
    <source>
        <dbReference type="ARBA" id="ARBA00023004"/>
    </source>
</evidence>
<dbReference type="GO" id="GO:0000701">
    <property type="term" value="F:purine-specific mismatch base pair DNA N-glycosylase activity"/>
    <property type="evidence" value="ECO:0007669"/>
    <property type="project" value="UniProtKB-EC"/>
</dbReference>
<dbReference type="SMART" id="SM00525">
    <property type="entry name" value="FES"/>
    <property type="match status" value="1"/>
</dbReference>
<dbReference type="InterPro" id="IPR005760">
    <property type="entry name" value="A/G_AdeGlyc_MutY"/>
</dbReference>
<dbReference type="GO" id="GO:0032357">
    <property type="term" value="F:oxidized purine DNA binding"/>
    <property type="evidence" value="ECO:0007669"/>
    <property type="project" value="TreeGrafter"/>
</dbReference>
<dbReference type="NCBIfam" id="TIGR01084">
    <property type="entry name" value="mutY"/>
    <property type="match status" value="1"/>
</dbReference>
<organism evidence="16 17">
    <name type="scientific">Vagococcus lutrae</name>
    <dbReference type="NCBI Taxonomy" id="81947"/>
    <lineage>
        <taxon>Bacteria</taxon>
        <taxon>Bacillati</taxon>
        <taxon>Bacillota</taxon>
        <taxon>Bacilli</taxon>
        <taxon>Lactobacillales</taxon>
        <taxon>Enterococcaceae</taxon>
        <taxon>Vagococcus</taxon>
    </lineage>
</organism>
<dbReference type="SUPFAM" id="SSF48150">
    <property type="entry name" value="DNA-glycosylase"/>
    <property type="match status" value="1"/>
</dbReference>
<keyword evidence="7" id="KW-0479">Metal-binding</keyword>
<dbReference type="GO" id="GO:0034039">
    <property type="term" value="F:8-oxo-7,8-dihydroguanine DNA N-glycosylase activity"/>
    <property type="evidence" value="ECO:0007669"/>
    <property type="project" value="TreeGrafter"/>
</dbReference>
<comment type="cofactor">
    <cofactor evidence="14">
        <name>[4Fe-4S] cluster</name>
        <dbReference type="ChEBI" id="CHEBI:49883"/>
    </cofactor>
    <text evidence="14">Binds 1 [4Fe-4S] cluster.</text>
</comment>
<dbReference type="GO" id="GO:0006298">
    <property type="term" value="P:mismatch repair"/>
    <property type="evidence" value="ECO:0007669"/>
    <property type="project" value="TreeGrafter"/>
</dbReference>
<sequence>MVKEARAQRIAGYVADWPKEKVAAFQQDFLAWYDEEKRHLPWRESQDPYRIWVSEIMLQQTQVATVIPYFERFMAWFPTIADLAAAPEDQLLKAWEGLGYYSRVRNMQFAAQTIMEEYDGEMPSDLKSLLALKGIGPYTAGAIASIAFNQPEPAVDGNVMRVFSRLFGITEDIAKPSTRFIFEGVVRHTISPQHPSEFNQAIMDLGATICTPTSPKCEECPLATYCLAYQMDESEKYPIKSKKTKVTPHYYLALAMQDAEGRWYLEQRPTTGLLANFWTFPLVTLDKKSYTRFKQQWEDAQTRDAGEQILELVAEDEPSLVEHLTEEVANVIWQKEAVGEIQHVFSHQKWHVLIAYGYQAEVSDDQTGWYYPTGWSDLPFPKPQQKIVEILQKQKYIED</sequence>
<evidence type="ECO:0000313" key="17">
    <source>
        <dbReference type="Proteomes" id="UP001179600"/>
    </source>
</evidence>
<keyword evidence="11" id="KW-0411">Iron-sulfur</keyword>
<evidence type="ECO:0000256" key="14">
    <source>
        <dbReference type="RuleBase" id="RU365096"/>
    </source>
</evidence>
<dbReference type="Gene3D" id="1.10.340.30">
    <property type="entry name" value="Hypothetical protein, domain 2"/>
    <property type="match status" value="1"/>
</dbReference>
<dbReference type="Pfam" id="PF10576">
    <property type="entry name" value="EndIII_4Fe-2S"/>
    <property type="match status" value="1"/>
</dbReference>
<gene>
    <name evidence="16" type="primary">mutY</name>
    <name evidence="16" type="ORF">PML95_00060</name>
</gene>
<dbReference type="InterPro" id="IPR015797">
    <property type="entry name" value="NUDIX_hydrolase-like_dom_sf"/>
</dbReference>
<dbReference type="CDD" id="cd00056">
    <property type="entry name" value="ENDO3c"/>
    <property type="match status" value="1"/>
</dbReference>
<dbReference type="Pfam" id="PF14815">
    <property type="entry name" value="NUDIX_4"/>
    <property type="match status" value="1"/>
</dbReference>
<keyword evidence="6" id="KW-0004">4Fe-4S</keyword>
<evidence type="ECO:0000256" key="2">
    <source>
        <dbReference type="ARBA" id="ARBA00002933"/>
    </source>
</evidence>
<dbReference type="PROSITE" id="PS00764">
    <property type="entry name" value="ENDONUCLEASE_III_1"/>
    <property type="match status" value="1"/>
</dbReference>
<keyword evidence="13 14" id="KW-0326">Glycosidase</keyword>
<dbReference type="Gene3D" id="3.90.79.10">
    <property type="entry name" value="Nucleoside Triphosphate Pyrophosphohydrolase"/>
    <property type="match status" value="1"/>
</dbReference>
<dbReference type="PANTHER" id="PTHR42944:SF1">
    <property type="entry name" value="ADENINE DNA GLYCOSYLASE"/>
    <property type="match status" value="1"/>
</dbReference>